<dbReference type="GO" id="GO:0006508">
    <property type="term" value="P:proteolysis"/>
    <property type="evidence" value="ECO:0007669"/>
    <property type="project" value="TreeGrafter"/>
</dbReference>
<feature type="domain" description="Aminopeptidase P N-terminal" evidence="8">
    <location>
        <begin position="18"/>
        <end position="161"/>
    </location>
</feature>
<dbReference type="InterPro" id="IPR001131">
    <property type="entry name" value="Peptidase_M24B_aminopep-P_CS"/>
</dbReference>
<gene>
    <name evidence="9" type="ORF">CXG81DRAFT_16581</name>
</gene>
<keyword evidence="3 6" id="KW-0479">Metal-binding</keyword>
<keyword evidence="5" id="KW-0464">Manganese</keyword>
<organism evidence="9 10">
    <name type="scientific">Caulochytrium protostelioides</name>
    <dbReference type="NCBI Taxonomy" id="1555241"/>
    <lineage>
        <taxon>Eukaryota</taxon>
        <taxon>Fungi</taxon>
        <taxon>Fungi incertae sedis</taxon>
        <taxon>Chytridiomycota</taxon>
        <taxon>Chytridiomycota incertae sedis</taxon>
        <taxon>Chytridiomycetes</taxon>
        <taxon>Caulochytriales</taxon>
        <taxon>Caulochytriaceae</taxon>
        <taxon>Caulochytrium</taxon>
    </lineage>
</organism>
<name>A0A4P9XEM9_9FUNG</name>
<accession>A0A4P9XEM9</accession>
<evidence type="ECO:0000256" key="1">
    <source>
        <dbReference type="ARBA" id="ARBA00001936"/>
    </source>
</evidence>
<dbReference type="InterPro" id="IPR029149">
    <property type="entry name" value="Creatin/AminoP/Spt16_N"/>
</dbReference>
<dbReference type="STRING" id="1555241.A0A4P9XEM9"/>
<sequence>MDAPAFTTAGRGGGPVPYAALAKANRARVVAQLRSLAGAAVLDDPASPTLLYLKGMPSSTRPGTDTENVIRQESHFYYMTGVEAPDYHFLYDLQQDTATLVMPTFPADYALWSGPVPTPEQVRVRYGVDHVVHVDGIAALPCLRDAATKPPCVLTLDPSVRLDHLIPGDRSYYVAPRGSPEASLLQRAIVRCRIVKSDGELELLREAARISAAAHVAVMRAVRPGQGDEGMLQALFEYECSRRGARFQAYSPIIAGGRNGSFLHYVRNDQPVPSDGAQMLLVDAACEYGMYACDITRTFPVGGTFTGDYRLVYAMTLAVQEQLIPLLRPGLYWEDFHREAMRLVVAQLLEHGLLQGGSVEELMALDLGAVFFPHGIGHPIGVDVHDVFLSTAEAASESARTSANTSVDSAASMTSVAAARDRGACPGNDPPPLLASASMPPAPPSAPVPPPASNTLGAWRLQNRKPRFRHQLQPGMVVTVEPGIYFVDLLLDNAMRDESLKPFINIDLVQRLRANVGGVRIEDCIIITESGYEVITGDVPKTIADIEALMASPSRCPRGA</sequence>
<dbReference type="Proteomes" id="UP000274922">
    <property type="component" value="Unassembled WGS sequence"/>
</dbReference>
<dbReference type="SUPFAM" id="SSF53092">
    <property type="entry name" value="Creatinase/prolidase N-terminal domain"/>
    <property type="match status" value="1"/>
</dbReference>
<dbReference type="Pfam" id="PF05195">
    <property type="entry name" value="AMP_N"/>
    <property type="match status" value="1"/>
</dbReference>
<evidence type="ECO:0000256" key="4">
    <source>
        <dbReference type="ARBA" id="ARBA00022801"/>
    </source>
</evidence>
<dbReference type="SMART" id="SM01011">
    <property type="entry name" value="AMP_N"/>
    <property type="match status" value="1"/>
</dbReference>
<keyword evidence="4" id="KW-0378">Hydrolase</keyword>
<evidence type="ECO:0000256" key="3">
    <source>
        <dbReference type="ARBA" id="ARBA00022723"/>
    </source>
</evidence>
<dbReference type="InterPro" id="IPR007865">
    <property type="entry name" value="Aminopep_P_N"/>
</dbReference>
<dbReference type="PROSITE" id="PS00491">
    <property type="entry name" value="PROLINE_PEPTIDASE"/>
    <property type="match status" value="1"/>
</dbReference>
<dbReference type="PANTHER" id="PTHR43226">
    <property type="entry name" value="XAA-PRO AMINOPEPTIDASE 3"/>
    <property type="match status" value="1"/>
</dbReference>
<dbReference type="InterPro" id="IPR000994">
    <property type="entry name" value="Pept_M24"/>
</dbReference>
<dbReference type="Gene3D" id="3.90.230.10">
    <property type="entry name" value="Creatinase/methionine aminopeptidase superfamily"/>
    <property type="match status" value="1"/>
</dbReference>
<evidence type="ECO:0000256" key="5">
    <source>
        <dbReference type="ARBA" id="ARBA00023211"/>
    </source>
</evidence>
<feature type="compositionally biased region" description="Pro residues" evidence="7">
    <location>
        <begin position="440"/>
        <end position="452"/>
    </location>
</feature>
<keyword evidence="10" id="KW-1185">Reference proteome</keyword>
<dbReference type="Pfam" id="PF00557">
    <property type="entry name" value="Peptidase_M24"/>
    <property type="match status" value="2"/>
</dbReference>
<dbReference type="PANTHER" id="PTHR43226:SF1">
    <property type="entry name" value="XAA-PRO DIPEPTIDASE"/>
    <property type="match status" value="1"/>
</dbReference>
<dbReference type="InterPro" id="IPR052433">
    <property type="entry name" value="X-Pro_dipept-like"/>
</dbReference>
<dbReference type="Gene3D" id="3.40.350.10">
    <property type="entry name" value="Creatinase/prolidase N-terminal domain"/>
    <property type="match status" value="1"/>
</dbReference>
<feature type="region of interest" description="Disordered" evidence="7">
    <location>
        <begin position="418"/>
        <end position="457"/>
    </location>
</feature>
<evidence type="ECO:0000256" key="6">
    <source>
        <dbReference type="RuleBase" id="RU000590"/>
    </source>
</evidence>
<dbReference type="OrthoDB" id="10261878at2759"/>
<dbReference type="GO" id="GO:0070006">
    <property type="term" value="F:metalloaminopeptidase activity"/>
    <property type="evidence" value="ECO:0007669"/>
    <property type="project" value="InterPro"/>
</dbReference>
<dbReference type="AlphaFoldDB" id="A0A4P9XEM9"/>
<evidence type="ECO:0000256" key="2">
    <source>
        <dbReference type="ARBA" id="ARBA00008766"/>
    </source>
</evidence>
<evidence type="ECO:0000313" key="9">
    <source>
        <dbReference type="EMBL" id="RKP04015.1"/>
    </source>
</evidence>
<dbReference type="EMBL" id="ML014115">
    <property type="protein sequence ID" value="RKP04015.1"/>
    <property type="molecule type" value="Genomic_DNA"/>
</dbReference>
<proteinExistence type="inferred from homology"/>
<evidence type="ECO:0000259" key="8">
    <source>
        <dbReference type="SMART" id="SM01011"/>
    </source>
</evidence>
<dbReference type="CDD" id="cd01087">
    <property type="entry name" value="Prolidase"/>
    <property type="match status" value="1"/>
</dbReference>
<comment type="cofactor">
    <cofactor evidence="1">
        <name>Mn(2+)</name>
        <dbReference type="ChEBI" id="CHEBI:29035"/>
    </cofactor>
</comment>
<evidence type="ECO:0000313" key="10">
    <source>
        <dbReference type="Proteomes" id="UP000274922"/>
    </source>
</evidence>
<dbReference type="InterPro" id="IPR036005">
    <property type="entry name" value="Creatinase/aminopeptidase-like"/>
</dbReference>
<reference evidence="10" key="1">
    <citation type="journal article" date="2018" name="Nat. Microbiol.">
        <title>Leveraging single-cell genomics to expand the fungal tree of life.</title>
        <authorList>
            <person name="Ahrendt S.R."/>
            <person name="Quandt C.A."/>
            <person name="Ciobanu D."/>
            <person name="Clum A."/>
            <person name="Salamov A."/>
            <person name="Andreopoulos B."/>
            <person name="Cheng J.F."/>
            <person name="Woyke T."/>
            <person name="Pelin A."/>
            <person name="Henrissat B."/>
            <person name="Reynolds N.K."/>
            <person name="Benny G.L."/>
            <person name="Smith M.E."/>
            <person name="James T.Y."/>
            <person name="Grigoriev I.V."/>
        </authorList>
    </citation>
    <scope>NUCLEOTIDE SEQUENCE [LARGE SCALE GENOMIC DNA]</scope>
    <source>
        <strain evidence="10">ATCC 52028</strain>
    </source>
</reference>
<comment type="similarity">
    <text evidence="2 6">Belongs to the peptidase M24B family.</text>
</comment>
<protein>
    <recommendedName>
        <fullName evidence="8">Aminopeptidase P N-terminal domain-containing protein</fullName>
    </recommendedName>
</protein>
<dbReference type="GO" id="GO:0030145">
    <property type="term" value="F:manganese ion binding"/>
    <property type="evidence" value="ECO:0007669"/>
    <property type="project" value="InterPro"/>
</dbReference>
<dbReference type="SUPFAM" id="SSF55920">
    <property type="entry name" value="Creatinase/aminopeptidase"/>
    <property type="match status" value="2"/>
</dbReference>
<evidence type="ECO:0000256" key="7">
    <source>
        <dbReference type="SAM" id="MobiDB-lite"/>
    </source>
</evidence>